<feature type="chain" id="PRO_5020739884" evidence="2">
    <location>
        <begin position="21"/>
        <end position="208"/>
    </location>
</feature>
<name>A0A4R3I9R1_9GAMM</name>
<keyword evidence="4" id="KW-1185">Reference proteome</keyword>
<organism evidence="3 4">
    <name type="scientific">Reinekea marinisedimentorum</name>
    <dbReference type="NCBI Taxonomy" id="230495"/>
    <lineage>
        <taxon>Bacteria</taxon>
        <taxon>Pseudomonadati</taxon>
        <taxon>Pseudomonadota</taxon>
        <taxon>Gammaproteobacteria</taxon>
        <taxon>Oceanospirillales</taxon>
        <taxon>Saccharospirillaceae</taxon>
        <taxon>Reinekea</taxon>
    </lineage>
</organism>
<keyword evidence="2" id="KW-0732">Signal</keyword>
<dbReference type="AlphaFoldDB" id="A0A4R3I9R1"/>
<protein>
    <submittedName>
        <fullName evidence="3">Uncharacterized protein DUF2796</fullName>
    </submittedName>
</protein>
<dbReference type="Pfam" id="PF10986">
    <property type="entry name" value="ZrgA"/>
    <property type="match status" value="1"/>
</dbReference>
<evidence type="ECO:0000313" key="3">
    <source>
        <dbReference type="EMBL" id="TCS41045.1"/>
    </source>
</evidence>
<dbReference type="RefSeq" id="WP_132701494.1">
    <property type="nucleotide sequence ID" value="NZ_SLZR01000007.1"/>
</dbReference>
<proteinExistence type="predicted"/>
<feature type="region of interest" description="Disordered" evidence="1">
    <location>
        <begin position="118"/>
        <end position="148"/>
    </location>
</feature>
<dbReference type="EMBL" id="SLZR01000007">
    <property type="protein sequence ID" value="TCS41045.1"/>
    <property type="molecule type" value="Genomic_DNA"/>
</dbReference>
<dbReference type="Proteomes" id="UP000295793">
    <property type="component" value="Unassembled WGS sequence"/>
</dbReference>
<evidence type="ECO:0000256" key="1">
    <source>
        <dbReference type="SAM" id="MobiDB-lite"/>
    </source>
</evidence>
<dbReference type="OrthoDB" id="7346546at2"/>
<comment type="caution">
    <text evidence="3">The sequence shown here is derived from an EMBL/GenBank/DDBJ whole genome shotgun (WGS) entry which is preliminary data.</text>
</comment>
<accession>A0A4R3I9R1</accession>
<gene>
    <name evidence="3" type="ORF">BCF53_10759</name>
</gene>
<sequence>MKKLSLTAAIALTLCTAAQAETERQHGAHEHGAAKLLIAQEGEHVEVILETPAYNVIGFEHMPSTDEQLEVAHHARHELSEEGLKLVQLSKSAKCELEAVEIESEIMDYVRAHFHDEEHGHEHEEHGDHEAHADHEDHDDHDHDHEGSVHSEIHVHWAFHCDNVAKLKDVDVKLFEAFPNFADIDVEYLVGDSSGMAEANPKQTKVKF</sequence>
<evidence type="ECO:0000256" key="2">
    <source>
        <dbReference type="SAM" id="SignalP"/>
    </source>
</evidence>
<evidence type="ECO:0000313" key="4">
    <source>
        <dbReference type="Proteomes" id="UP000295793"/>
    </source>
</evidence>
<feature type="signal peptide" evidence="2">
    <location>
        <begin position="1"/>
        <end position="20"/>
    </location>
</feature>
<dbReference type="InterPro" id="IPR021253">
    <property type="entry name" value="ZrgA-like"/>
</dbReference>
<reference evidence="3 4" key="1">
    <citation type="submission" date="2019-03" db="EMBL/GenBank/DDBJ databases">
        <title>Genomic Encyclopedia of Archaeal and Bacterial Type Strains, Phase II (KMG-II): from individual species to whole genera.</title>
        <authorList>
            <person name="Goeker M."/>
        </authorList>
    </citation>
    <scope>NUCLEOTIDE SEQUENCE [LARGE SCALE GENOMIC DNA]</scope>
    <source>
        <strain evidence="3 4">DSM 15388</strain>
    </source>
</reference>